<evidence type="ECO:0000313" key="3">
    <source>
        <dbReference type="WBParaSite" id="TCNE_0000474201-mRNA-1"/>
    </source>
</evidence>
<organism evidence="2 3">
    <name type="scientific">Toxocara canis</name>
    <name type="common">Canine roundworm</name>
    <dbReference type="NCBI Taxonomy" id="6265"/>
    <lineage>
        <taxon>Eukaryota</taxon>
        <taxon>Metazoa</taxon>
        <taxon>Ecdysozoa</taxon>
        <taxon>Nematoda</taxon>
        <taxon>Chromadorea</taxon>
        <taxon>Rhabditida</taxon>
        <taxon>Spirurina</taxon>
        <taxon>Ascaridomorpha</taxon>
        <taxon>Ascaridoidea</taxon>
        <taxon>Toxocaridae</taxon>
        <taxon>Toxocara</taxon>
    </lineage>
</organism>
<evidence type="ECO:0000313" key="1">
    <source>
        <dbReference type="EMBL" id="VDM32041.1"/>
    </source>
</evidence>
<name>A0A183U8C2_TOXCA</name>
<dbReference type="WBParaSite" id="TCNE_0000474201-mRNA-1">
    <property type="protein sequence ID" value="TCNE_0000474201-mRNA-1"/>
    <property type="gene ID" value="TCNE_0000474201"/>
</dbReference>
<sequence length="83" mass="9345">MNVYVELATMVMVYSVNHMSRQCAPLSIRLVSAVCADRMKNAESTVTVCTVLMWDSIVAFVCLHIEVMAHNAFTMKRQVISTF</sequence>
<keyword evidence="2" id="KW-1185">Reference proteome</keyword>
<protein>
    <submittedName>
        <fullName evidence="3">Secreted protein</fullName>
    </submittedName>
</protein>
<reference evidence="3" key="1">
    <citation type="submission" date="2016-06" db="UniProtKB">
        <authorList>
            <consortium name="WormBaseParasite"/>
        </authorList>
    </citation>
    <scope>IDENTIFICATION</scope>
</reference>
<dbReference type="Proteomes" id="UP000050794">
    <property type="component" value="Unassembled WGS sequence"/>
</dbReference>
<dbReference type="AlphaFoldDB" id="A0A183U8C2"/>
<evidence type="ECO:0000313" key="2">
    <source>
        <dbReference type="Proteomes" id="UP000050794"/>
    </source>
</evidence>
<dbReference type="EMBL" id="UYWY01008864">
    <property type="protein sequence ID" value="VDM32041.1"/>
    <property type="molecule type" value="Genomic_DNA"/>
</dbReference>
<gene>
    <name evidence="1" type="ORF">TCNE_LOCUS4742</name>
</gene>
<proteinExistence type="predicted"/>
<accession>A0A183U8C2</accession>
<reference evidence="1 2" key="2">
    <citation type="submission" date="2018-11" db="EMBL/GenBank/DDBJ databases">
        <authorList>
            <consortium name="Pathogen Informatics"/>
        </authorList>
    </citation>
    <scope>NUCLEOTIDE SEQUENCE [LARGE SCALE GENOMIC DNA]</scope>
</reference>